<dbReference type="RefSeq" id="WP_259550022.1">
    <property type="nucleotide sequence ID" value="NZ_BAABHW010000002.1"/>
</dbReference>
<dbReference type="InterPro" id="IPR002328">
    <property type="entry name" value="ADH_Zn_CS"/>
</dbReference>
<evidence type="ECO:0000313" key="8">
    <source>
        <dbReference type="EMBL" id="GAA5071146.1"/>
    </source>
</evidence>
<dbReference type="InterPro" id="IPR020843">
    <property type="entry name" value="ER"/>
</dbReference>
<dbReference type="InterPro" id="IPR013149">
    <property type="entry name" value="ADH-like_C"/>
</dbReference>
<sequence length="358" mass="37866">MSMMKAAVFVEKNRIELADKKIPDVGPKDALIRVTTTTICGTDVHILKAEYPVEKGLTIGHEPVGVIEKLGSAVEGFAEGQRVIAGAITPSGVSNACLCGQCSQDGRGTRHGFKPMGGWRFGNTIDGCQAEYLLVPDAEANLALVPDHLTDEQVLMCPDIMSTGFAGAEAGKVRIGDTVAVFAQGPIGLCATAGAKLMGATRIIAVDGNPKRLEIARKMGADEVVDISAGNPVDKILEMTDGRGVDVAIEALGLQTTFQNCLEVLRPGGTLSSLGVYSGDITIPLSGFHAGLGDHTIVTSLCPGGKERMRRLMDVISSGRLDLNAMVTHERKLDDIVEAYDLFSHQRDGVLKVAIKPF</sequence>
<dbReference type="InterPro" id="IPR013154">
    <property type="entry name" value="ADH-like_N"/>
</dbReference>
<evidence type="ECO:0000313" key="9">
    <source>
        <dbReference type="Proteomes" id="UP001499910"/>
    </source>
</evidence>
<comment type="caution">
    <text evidence="8">The sequence shown here is derived from an EMBL/GenBank/DDBJ whole genome shotgun (WGS) entry which is preliminary data.</text>
</comment>
<proteinExistence type="inferred from homology"/>
<protein>
    <submittedName>
        <fullName evidence="8">NAD(P)-dependent alcohol dehydrogenase</fullName>
    </submittedName>
</protein>
<dbReference type="Pfam" id="PF08240">
    <property type="entry name" value="ADH_N"/>
    <property type="match status" value="1"/>
</dbReference>
<reference evidence="9" key="1">
    <citation type="journal article" date="2019" name="Int. J. Syst. Evol. Microbiol.">
        <title>The Global Catalogue of Microorganisms (GCM) 10K type strain sequencing project: providing services to taxonomists for standard genome sequencing and annotation.</title>
        <authorList>
            <consortium name="The Broad Institute Genomics Platform"/>
            <consortium name="The Broad Institute Genome Sequencing Center for Infectious Disease"/>
            <person name="Wu L."/>
            <person name="Ma J."/>
        </authorList>
    </citation>
    <scope>NUCLEOTIDE SEQUENCE [LARGE SCALE GENOMIC DNA]</scope>
    <source>
        <strain evidence="9">JCM 18015</strain>
    </source>
</reference>
<evidence type="ECO:0000256" key="4">
    <source>
        <dbReference type="ARBA" id="ARBA00022833"/>
    </source>
</evidence>
<dbReference type="Gene3D" id="3.90.180.10">
    <property type="entry name" value="Medium-chain alcohol dehydrogenases, catalytic domain"/>
    <property type="match status" value="1"/>
</dbReference>
<dbReference type="Gene3D" id="3.40.50.720">
    <property type="entry name" value="NAD(P)-binding Rossmann-like Domain"/>
    <property type="match status" value="1"/>
</dbReference>
<dbReference type="CDD" id="cd08285">
    <property type="entry name" value="NADP_ADH"/>
    <property type="match status" value="1"/>
</dbReference>
<keyword evidence="3 6" id="KW-0479">Metal-binding</keyword>
<organism evidence="8 9">
    <name type="scientific">[Roseibacterium] beibuensis</name>
    <dbReference type="NCBI Taxonomy" id="1193142"/>
    <lineage>
        <taxon>Bacteria</taxon>
        <taxon>Pseudomonadati</taxon>
        <taxon>Pseudomonadota</taxon>
        <taxon>Alphaproteobacteria</taxon>
        <taxon>Rhodobacterales</taxon>
        <taxon>Roseobacteraceae</taxon>
        <taxon>Roseicyclus</taxon>
    </lineage>
</organism>
<evidence type="ECO:0000256" key="6">
    <source>
        <dbReference type="RuleBase" id="RU361277"/>
    </source>
</evidence>
<dbReference type="InterPro" id="IPR011032">
    <property type="entry name" value="GroES-like_sf"/>
</dbReference>
<comment type="similarity">
    <text evidence="2 6">Belongs to the zinc-containing alcohol dehydrogenase family.</text>
</comment>
<feature type="domain" description="Enoyl reductase (ER)" evidence="7">
    <location>
        <begin position="12"/>
        <end position="351"/>
    </location>
</feature>
<dbReference type="Proteomes" id="UP001499910">
    <property type="component" value="Unassembled WGS sequence"/>
</dbReference>
<name>A0ABP9L8N4_9RHOB</name>
<evidence type="ECO:0000256" key="2">
    <source>
        <dbReference type="ARBA" id="ARBA00008072"/>
    </source>
</evidence>
<dbReference type="SUPFAM" id="SSF51735">
    <property type="entry name" value="NAD(P)-binding Rossmann-fold domains"/>
    <property type="match status" value="1"/>
</dbReference>
<evidence type="ECO:0000259" key="7">
    <source>
        <dbReference type="SMART" id="SM00829"/>
    </source>
</evidence>
<evidence type="ECO:0000256" key="1">
    <source>
        <dbReference type="ARBA" id="ARBA00001947"/>
    </source>
</evidence>
<keyword evidence="9" id="KW-1185">Reference proteome</keyword>
<evidence type="ECO:0000256" key="3">
    <source>
        <dbReference type="ARBA" id="ARBA00022723"/>
    </source>
</evidence>
<gene>
    <name evidence="8" type="ORF">GCM10023209_14520</name>
</gene>
<accession>A0ABP9L8N4</accession>
<dbReference type="InterPro" id="IPR036291">
    <property type="entry name" value="NAD(P)-bd_dom_sf"/>
</dbReference>
<dbReference type="PANTHER" id="PTHR42813">
    <property type="entry name" value="ZINC-TYPE ALCOHOL DEHYDROGENASE-LIKE"/>
    <property type="match status" value="1"/>
</dbReference>
<dbReference type="PANTHER" id="PTHR42813:SF4">
    <property type="entry name" value="NADP-DEPENDENT ISOPROPANOL DEHYDROGENASE"/>
    <property type="match status" value="1"/>
</dbReference>
<dbReference type="SMART" id="SM00829">
    <property type="entry name" value="PKS_ER"/>
    <property type="match status" value="1"/>
</dbReference>
<comment type="cofactor">
    <cofactor evidence="1 6">
        <name>Zn(2+)</name>
        <dbReference type="ChEBI" id="CHEBI:29105"/>
    </cofactor>
</comment>
<dbReference type="Pfam" id="PF00107">
    <property type="entry name" value="ADH_zinc_N"/>
    <property type="match status" value="1"/>
</dbReference>
<keyword evidence="5" id="KW-0560">Oxidoreductase</keyword>
<dbReference type="SUPFAM" id="SSF50129">
    <property type="entry name" value="GroES-like"/>
    <property type="match status" value="1"/>
</dbReference>
<keyword evidence="4 6" id="KW-0862">Zinc</keyword>
<dbReference type="EMBL" id="BAABHW010000002">
    <property type="protein sequence ID" value="GAA5071146.1"/>
    <property type="molecule type" value="Genomic_DNA"/>
</dbReference>
<evidence type="ECO:0000256" key="5">
    <source>
        <dbReference type="ARBA" id="ARBA00023002"/>
    </source>
</evidence>
<dbReference type="PROSITE" id="PS00059">
    <property type="entry name" value="ADH_ZINC"/>
    <property type="match status" value="1"/>
</dbReference>